<comment type="caution">
    <text evidence="2">The sequence shown here is derived from an EMBL/GenBank/DDBJ whole genome shotgun (WGS) entry which is preliminary data.</text>
</comment>
<feature type="transmembrane region" description="Helical" evidence="1">
    <location>
        <begin position="6"/>
        <end position="25"/>
    </location>
</feature>
<keyword evidence="1" id="KW-0472">Membrane</keyword>
<proteinExistence type="predicted"/>
<evidence type="ECO:0000313" key="2">
    <source>
        <dbReference type="EMBL" id="KAJ3087616.1"/>
    </source>
</evidence>
<reference evidence="2" key="1">
    <citation type="submission" date="2020-05" db="EMBL/GenBank/DDBJ databases">
        <title>Phylogenomic resolution of chytrid fungi.</title>
        <authorList>
            <person name="Stajich J.E."/>
            <person name="Amses K."/>
            <person name="Simmons R."/>
            <person name="Seto K."/>
            <person name="Myers J."/>
            <person name="Bonds A."/>
            <person name="Quandt C.A."/>
            <person name="Barry K."/>
            <person name="Liu P."/>
            <person name="Grigoriev I."/>
            <person name="Longcore J.E."/>
            <person name="James T.Y."/>
        </authorList>
    </citation>
    <scope>NUCLEOTIDE SEQUENCE</scope>
    <source>
        <strain evidence="2">JEL0513</strain>
    </source>
</reference>
<name>A0AAD5X6G5_9FUNG</name>
<evidence type="ECO:0000313" key="3">
    <source>
        <dbReference type="Proteomes" id="UP001211907"/>
    </source>
</evidence>
<organism evidence="2 3">
    <name type="scientific">Physocladia obscura</name>
    <dbReference type="NCBI Taxonomy" id="109957"/>
    <lineage>
        <taxon>Eukaryota</taxon>
        <taxon>Fungi</taxon>
        <taxon>Fungi incertae sedis</taxon>
        <taxon>Chytridiomycota</taxon>
        <taxon>Chytridiomycota incertae sedis</taxon>
        <taxon>Chytridiomycetes</taxon>
        <taxon>Chytridiales</taxon>
        <taxon>Chytriomycetaceae</taxon>
        <taxon>Physocladia</taxon>
    </lineage>
</organism>
<gene>
    <name evidence="2" type="ORF">HK100_008314</name>
</gene>
<dbReference type="EMBL" id="JADGJH010004024">
    <property type="protein sequence ID" value="KAJ3087616.1"/>
    <property type="molecule type" value="Genomic_DNA"/>
</dbReference>
<protein>
    <submittedName>
        <fullName evidence="2">Uncharacterized protein</fullName>
    </submittedName>
</protein>
<keyword evidence="1" id="KW-0812">Transmembrane</keyword>
<dbReference type="AlphaFoldDB" id="A0AAD5X6G5"/>
<accession>A0AAD5X6G5</accession>
<dbReference type="Proteomes" id="UP001211907">
    <property type="component" value="Unassembled WGS sequence"/>
</dbReference>
<keyword evidence="1" id="KW-1133">Transmembrane helix</keyword>
<sequence>RFLWRSMFGLVLSSHFASVYLLPLLHGYLTKPRLQLFVPQLFWLHLETALLH</sequence>
<feature type="non-terminal residue" evidence="2">
    <location>
        <position position="52"/>
    </location>
</feature>
<keyword evidence="3" id="KW-1185">Reference proteome</keyword>
<feature type="non-terminal residue" evidence="2">
    <location>
        <position position="1"/>
    </location>
</feature>
<evidence type="ECO:0000256" key="1">
    <source>
        <dbReference type="SAM" id="Phobius"/>
    </source>
</evidence>